<dbReference type="RefSeq" id="XP_002777529.1">
    <property type="nucleotide sequence ID" value="XM_002777483.1"/>
</dbReference>
<gene>
    <name evidence="4" type="ORF">Pmar_PMAR025488</name>
</gene>
<dbReference type="InterPro" id="IPR045851">
    <property type="entry name" value="AMP-bd_C_sf"/>
</dbReference>
<accession>C5L1P9</accession>
<dbReference type="InterPro" id="IPR042099">
    <property type="entry name" value="ANL_N_sf"/>
</dbReference>
<dbReference type="PANTHER" id="PTHR45398:SF1">
    <property type="entry name" value="ENZYME, PUTATIVE (JCVI)-RELATED"/>
    <property type="match status" value="1"/>
</dbReference>
<reference evidence="4 5" key="1">
    <citation type="submission" date="2008-07" db="EMBL/GenBank/DDBJ databases">
        <authorList>
            <person name="El-Sayed N."/>
            <person name="Caler E."/>
            <person name="Inman J."/>
            <person name="Amedeo P."/>
            <person name="Hass B."/>
            <person name="Wortman J."/>
        </authorList>
    </citation>
    <scope>NUCLEOTIDE SEQUENCE [LARGE SCALE GENOMIC DNA]</scope>
    <source>
        <strain evidence="5">ATCC 50983 / TXsc</strain>
    </source>
</reference>
<name>C5L1P9_PERM5</name>
<dbReference type="OMA" id="FVTHAFS"/>
<dbReference type="Gene3D" id="3.30.559.10">
    <property type="entry name" value="Chloramphenicol acetyltransferase-like domain"/>
    <property type="match status" value="1"/>
</dbReference>
<dbReference type="PANTHER" id="PTHR45398">
    <property type="match status" value="1"/>
</dbReference>
<proteinExistence type="predicted"/>
<dbReference type="Gene3D" id="3.40.50.12780">
    <property type="entry name" value="N-terminal domain of ligase-like"/>
    <property type="match status" value="1"/>
</dbReference>
<evidence type="ECO:0000256" key="2">
    <source>
        <dbReference type="SAM" id="Phobius"/>
    </source>
</evidence>
<feature type="compositionally biased region" description="Acidic residues" evidence="1">
    <location>
        <begin position="513"/>
        <end position="534"/>
    </location>
</feature>
<dbReference type="InterPro" id="IPR023213">
    <property type="entry name" value="CAT-like_dom_sf"/>
</dbReference>
<dbReference type="GeneID" id="9065780"/>
<dbReference type="InterPro" id="IPR009081">
    <property type="entry name" value="PP-bd_ACP"/>
</dbReference>
<dbReference type="Gene3D" id="3.30.300.30">
    <property type="match status" value="1"/>
</dbReference>
<dbReference type="PROSITE" id="PS50075">
    <property type="entry name" value="CARRIER"/>
    <property type="match status" value="1"/>
</dbReference>
<keyword evidence="2" id="KW-1133">Transmembrane helix</keyword>
<feature type="transmembrane region" description="Helical" evidence="2">
    <location>
        <begin position="311"/>
        <end position="331"/>
    </location>
</feature>
<dbReference type="InParanoid" id="C5L1P9"/>
<protein>
    <recommendedName>
        <fullName evidence="3">Carrier domain-containing protein</fullName>
    </recommendedName>
</protein>
<dbReference type="AlphaFoldDB" id="C5L1P9"/>
<evidence type="ECO:0000256" key="1">
    <source>
        <dbReference type="SAM" id="MobiDB-lite"/>
    </source>
</evidence>
<feature type="region of interest" description="Disordered" evidence="1">
    <location>
        <begin position="481"/>
        <end position="540"/>
    </location>
</feature>
<organism evidence="5">
    <name type="scientific">Perkinsus marinus (strain ATCC 50983 / TXsc)</name>
    <dbReference type="NCBI Taxonomy" id="423536"/>
    <lineage>
        <taxon>Eukaryota</taxon>
        <taxon>Sar</taxon>
        <taxon>Alveolata</taxon>
        <taxon>Perkinsozoa</taxon>
        <taxon>Perkinsea</taxon>
        <taxon>Perkinsida</taxon>
        <taxon>Perkinsidae</taxon>
        <taxon>Perkinsus</taxon>
    </lineage>
</organism>
<feature type="compositionally biased region" description="Polar residues" evidence="1">
    <location>
        <begin position="489"/>
        <end position="509"/>
    </location>
</feature>
<keyword evidence="5" id="KW-1185">Reference proteome</keyword>
<keyword evidence="2" id="KW-0472">Membrane</keyword>
<dbReference type="OrthoDB" id="430157at2759"/>
<dbReference type="SUPFAM" id="SSF56801">
    <property type="entry name" value="Acetyl-CoA synthetase-like"/>
    <property type="match status" value="1"/>
</dbReference>
<dbReference type="EMBL" id="GG678378">
    <property type="protein sequence ID" value="EER09345.1"/>
    <property type="molecule type" value="Genomic_DNA"/>
</dbReference>
<keyword evidence="2" id="KW-0812">Transmembrane</keyword>
<evidence type="ECO:0000313" key="4">
    <source>
        <dbReference type="EMBL" id="EER09345.1"/>
    </source>
</evidence>
<dbReference type="Proteomes" id="UP000007800">
    <property type="component" value="Unassembled WGS sequence"/>
</dbReference>
<evidence type="ECO:0000313" key="5">
    <source>
        <dbReference type="Proteomes" id="UP000007800"/>
    </source>
</evidence>
<evidence type="ECO:0000259" key="3">
    <source>
        <dbReference type="PROSITE" id="PS50075"/>
    </source>
</evidence>
<feature type="domain" description="Carrier" evidence="3">
    <location>
        <begin position="542"/>
        <end position="624"/>
    </location>
</feature>
<sequence>MDLRTMITRLEINVIGVVPSQLAATTLDEKVQESLIAVFTWGEKLTAVIGDEWSAKIPIVIELLVATEYWLSMYRVVTPSTPTGPVFTVVPGVRVTTLSEDETTTGLTKGELLLAGPSVTETGYIEAAENQGLFLDTGDGRFFRTKDLIQVLQWRSQGSVETLRYLGRSDMFIKLGGQWVDLEALQEKIVALPCIKEAVLLQQEQQTQEYGVEERLGGIRFQHDGERASVHAFIIMKPFRLATTAEVQRLLPSGNVVRVHWLALETLPRHSATCKIDRRSLLGMVRDDDIVPAATEVEVARCFGYLARWSIITLTIAVVYYLALGLTGMFLAAHFNMTYWVFFMVDGNIWITLEKSMPPYVADGSGVEREEFLMDSVLVSPRDLRHCRDREEGGVEGIFDSRRTVGEEKASGYEESYYYSWMDAEEEPRECPLPSTIQISTQQWAEMRREAVENIDRWYAGRYDGLVLEGEDYATAKGMLEEEERRQLRSPSTSVGGQLEVSETSTTPTLGAGDDESSDSDVDEEWYAGGEEDAPVSVEAEPKVELKSAKPLAKRLALLVERQLTFSIEDFDADVVSSIDSLGAVQLAHSIRTELRMTGLLLTVGDVLKCRSVNDLVAVVEAKSVAGGLGGDEEEDEGEGDGGKWTEKLSRILDGVTGVDPTGRRGPKAAGIPVQVWGWQGVCAWMLEWHGGSGGRGSEEEEEEEVDLFALQAAVQAVVSRQASMRVSNDIGIGYYTFMNEGLSVQGMVKYMALTKGGRFFSWIAAIAYAVGRWVLWPLWGRIHITPSVEGRPGSVRVREFNSREALRRWVHSEKRHGFRSPLGIDIVQLDESLDGCGPVRTFVRVFVTHAFSDGFSVVPLLSDLNEAYAAVRRGSHRGPRNRLLPPLRVSGAQVQSGRLRRTLMDRARDLHGDTLYPCYTVDHTTVPQQGFGHCVKLLPSIHLVLHSVGRRLGAPLDVVLLAAIVLASVRERGWRRVAKATLVVPLRDGPTEHQLVGLFADLRNIDIPLEDVPEDNGQPCATSVLNLVRLLALVWSFNVHP</sequence>